<sequence length="573" mass="63492">MEKESKGTQVDDEFNLEEWLAEFRQHLELRDLTQKEAWASTIEQQQAVVLENLRFHELLAEYRLSDRPRPRKFQSWTRIVDGGSEEPVSNAGGAPVGGAIPRILSTMTLAGVSCDGATFDGSPNDSVFDPPLDGGGGLTLRREEGRDDEGALPVTREAYRLQLPSYKKKRSLYKSSSSSSPSSTKWCIAPCWTYDDHLLVARTGEALLYKVSFSFGYGEDFAHVCELITTKYPFNYGIYVCKQDMRAVCGIRKKNGTGISVIDLVAECEISFYGSYEATDADVVCCGKCDRGYFSFHRDSTIAIWDDNRLTALVHKQITGFRSNRQVRSAVFLSDEQLILVIYEGIPTCVVGWSLQEKRCRYATYFKLRHEIRTVSVARRMSTEPPVTLCLTTSRGNHVVLMPVLAFLRNLDIRDMEALRSDEGAEAAQLLYNVNGVGICATVNQETGISIWTLEGGELLSRIQLSALQPVAETNAGTGRRRSQSLQSLIGSSIKTTGASIIPILQVDRKSQQETARRKASSTSTAAGQEALESTQNDLQWIDVDGRWFLAATCGSDIVSILDPLDASPPIIL</sequence>
<dbReference type="AlphaFoldDB" id="A0A023B1B2"/>
<accession>A0A023B1B2</accession>
<proteinExistence type="predicted"/>
<evidence type="ECO:0000313" key="3">
    <source>
        <dbReference type="Proteomes" id="UP000019763"/>
    </source>
</evidence>
<dbReference type="RefSeq" id="XP_011132248.1">
    <property type="nucleotide sequence ID" value="XM_011133946.1"/>
</dbReference>
<protein>
    <submittedName>
        <fullName evidence="2">Uncharacterized protein</fullName>
    </submittedName>
</protein>
<name>A0A023B1B2_GRENI</name>
<dbReference type="GeneID" id="22914670"/>
<comment type="caution">
    <text evidence="2">The sequence shown here is derived from an EMBL/GenBank/DDBJ whole genome shotgun (WGS) entry which is preliminary data.</text>
</comment>
<feature type="region of interest" description="Disordered" evidence="1">
    <location>
        <begin position="512"/>
        <end position="531"/>
    </location>
</feature>
<organism evidence="2 3">
    <name type="scientific">Gregarina niphandrodes</name>
    <name type="common">Septate eugregarine</name>
    <dbReference type="NCBI Taxonomy" id="110365"/>
    <lineage>
        <taxon>Eukaryota</taxon>
        <taxon>Sar</taxon>
        <taxon>Alveolata</taxon>
        <taxon>Apicomplexa</taxon>
        <taxon>Conoidasida</taxon>
        <taxon>Gregarinasina</taxon>
        <taxon>Eugregarinorida</taxon>
        <taxon>Gregarinidae</taxon>
        <taxon>Gregarina</taxon>
    </lineage>
</organism>
<keyword evidence="3" id="KW-1185">Reference proteome</keyword>
<evidence type="ECO:0000313" key="2">
    <source>
        <dbReference type="EMBL" id="EZG46739.1"/>
    </source>
</evidence>
<reference evidence="2" key="1">
    <citation type="submission" date="2013-12" db="EMBL/GenBank/DDBJ databases">
        <authorList>
            <person name="Omoto C.K."/>
            <person name="Sibley D."/>
            <person name="Venepally P."/>
            <person name="Hadjithomas M."/>
            <person name="Karamycheva S."/>
            <person name="Brunk B."/>
            <person name="Roos D."/>
            <person name="Caler E."/>
            <person name="Lorenzi H."/>
        </authorList>
    </citation>
    <scope>NUCLEOTIDE SEQUENCE</scope>
</reference>
<dbReference type="VEuPathDB" id="CryptoDB:GNI_133070"/>
<dbReference type="EMBL" id="AFNH02000991">
    <property type="protein sequence ID" value="EZG46739.1"/>
    <property type="molecule type" value="Genomic_DNA"/>
</dbReference>
<evidence type="ECO:0000256" key="1">
    <source>
        <dbReference type="SAM" id="MobiDB-lite"/>
    </source>
</evidence>
<dbReference type="Proteomes" id="UP000019763">
    <property type="component" value="Unassembled WGS sequence"/>
</dbReference>
<gene>
    <name evidence="2" type="ORF">GNI_133070</name>
</gene>
<feature type="compositionally biased region" description="Basic and acidic residues" evidence="1">
    <location>
        <begin position="140"/>
        <end position="149"/>
    </location>
</feature>
<feature type="region of interest" description="Disordered" evidence="1">
    <location>
        <begin position="123"/>
        <end position="149"/>
    </location>
</feature>